<proteinExistence type="predicted"/>
<name>A0ABW2CTE1_9ACTN</name>
<dbReference type="Proteomes" id="UP001596380">
    <property type="component" value="Unassembled WGS sequence"/>
</dbReference>
<evidence type="ECO:0000256" key="1">
    <source>
        <dbReference type="SAM" id="MobiDB-lite"/>
    </source>
</evidence>
<sequence>MSGLRAGAPRRPLLELSGAAVRGVAQRGQDEAERRSVPGVYGTRSIRRRPQAQRDQTTTPSLVVWRESSVPAWGATFA</sequence>
<comment type="caution">
    <text evidence="2">The sequence shown here is derived from an EMBL/GenBank/DDBJ whole genome shotgun (WGS) entry which is preliminary data.</text>
</comment>
<evidence type="ECO:0000313" key="3">
    <source>
        <dbReference type="Proteomes" id="UP001596380"/>
    </source>
</evidence>
<dbReference type="EMBL" id="JBHSXS010000033">
    <property type="protein sequence ID" value="MFC6885061.1"/>
    <property type="molecule type" value="Genomic_DNA"/>
</dbReference>
<gene>
    <name evidence="2" type="ORF">ACFQKB_35270</name>
</gene>
<evidence type="ECO:0000313" key="2">
    <source>
        <dbReference type="EMBL" id="MFC6885061.1"/>
    </source>
</evidence>
<keyword evidence="3" id="KW-1185">Reference proteome</keyword>
<accession>A0ABW2CTE1</accession>
<reference evidence="3" key="1">
    <citation type="journal article" date="2019" name="Int. J. Syst. Evol. Microbiol.">
        <title>The Global Catalogue of Microorganisms (GCM) 10K type strain sequencing project: providing services to taxonomists for standard genome sequencing and annotation.</title>
        <authorList>
            <consortium name="The Broad Institute Genomics Platform"/>
            <consortium name="The Broad Institute Genome Sequencing Center for Infectious Disease"/>
            <person name="Wu L."/>
            <person name="Ma J."/>
        </authorList>
    </citation>
    <scope>NUCLEOTIDE SEQUENCE [LARGE SCALE GENOMIC DNA]</scope>
    <source>
        <strain evidence="3">JCM 3369</strain>
    </source>
</reference>
<protein>
    <submittedName>
        <fullName evidence="2">Uncharacterized protein</fullName>
    </submittedName>
</protein>
<dbReference type="RefSeq" id="WP_160823440.1">
    <property type="nucleotide sequence ID" value="NZ_JBHSXE010000001.1"/>
</dbReference>
<feature type="region of interest" description="Disordered" evidence="1">
    <location>
        <begin position="24"/>
        <end position="60"/>
    </location>
</feature>
<organism evidence="2 3">
    <name type="scientific">Actinomadura yumaensis</name>
    <dbReference type="NCBI Taxonomy" id="111807"/>
    <lineage>
        <taxon>Bacteria</taxon>
        <taxon>Bacillati</taxon>
        <taxon>Actinomycetota</taxon>
        <taxon>Actinomycetes</taxon>
        <taxon>Streptosporangiales</taxon>
        <taxon>Thermomonosporaceae</taxon>
        <taxon>Actinomadura</taxon>
    </lineage>
</organism>